<feature type="domain" description="DUF287" evidence="2">
    <location>
        <begin position="31"/>
        <end position="84"/>
    </location>
</feature>
<evidence type="ECO:0000256" key="1">
    <source>
        <dbReference type="SAM" id="MobiDB-lite"/>
    </source>
</evidence>
<name>A0A8X7W3W5_BRACI</name>
<feature type="compositionally biased region" description="Basic and acidic residues" evidence="1">
    <location>
        <begin position="197"/>
        <end position="208"/>
    </location>
</feature>
<feature type="compositionally biased region" description="Polar residues" evidence="1">
    <location>
        <begin position="106"/>
        <end position="117"/>
    </location>
</feature>
<gene>
    <name evidence="3" type="ORF">Bca52824_016379</name>
</gene>
<evidence type="ECO:0000259" key="2">
    <source>
        <dbReference type="Pfam" id="PF03384"/>
    </source>
</evidence>
<dbReference type="Pfam" id="PF03384">
    <property type="entry name" value="DUF287"/>
    <property type="match status" value="1"/>
</dbReference>
<proteinExistence type="predicted"/>
<dbReference type="AlphaFoldDB" id="A0A8X7W3W5"/>
<evidence type="ECO:0000313" key="3">
    <source>
        <dbReference type="EMBL" id="KAG2323166.1"/>
    </source>
</evidence>
<sequence>MEPRKNDEEADERAIQLVRQHETESHADSDIESILVATAAEKELLASIGMDKESCWAEDADDAAVDCRTKIIWKGKKQVFFEEQFGIDFESRTSRIEGPTNPIGGPSNNAESGQAHTDSVEAIGATPGAEGFKAMEGRLMNAVRDAMKEVNEKVTSLSQKLALLEEEVKSLRLSGPGMSCDDPSDQDGVSDNPADQDAVKDGSDNNESKEEDGSDNKESEEQDGGLIHNITEKIQRVHGDGDVVMDDDDAEIYAHASEVERNLEEKAKEDDGKEAVPAKKSKGCERMRSPVYTRRLKAVEEEAAEEEAAKKPAAEKEASKKAAAKKAAPKKEAAKKTAAKKAAAEKEASEKAAAEKAAAKKTAATKAAQEDAAQKKQKKPKRKKVGKL</sequence>
<protein>
    <recommendedName>
        <fullName evidence="2">DUF287 domain-containing protein</fullName>
    </recommendedName>
</protein>
<feature type="compositionally biased region" description="Basic residues" evidence="1">
    <location>
        <begin position="375"/>
        <end position="388"/>
    </location>
</feature>
<dbReference type="InterPro" id="IPR005048">
    <property type="entry name" value="DUF287"/>
</dbReference>
<reference evidence="3 4" key="1">
    <citation type="submission" date="2020-02" db="EMBL/GenBank/DDBJ databases">
        <authorList>
            <person name="Ma Q."/>
            <person name="Huang Y."/>
            <person name="Song X."/>
            <person name="Pei D."/>
        </authorList>
    </citation>
    <scope>NUCLEOTIDE SEQUENCE [LARGE SCALE GENOMIC DNA]</scope>
    <source>
        <strain evidence="3">Sxm20200214</strain>
        <tissue evidence="3">Leaf</tissue>
    </source>
</reference>
<feature type="compositionally biased region" description="Basic and acidic residues" evidence="1">
    <location>
        <begin position="307"/>
        <end position="320"/>
    </location>
</feature>
<dbReference type="Proteomes" id="UP000886595">
    <property type="component" value="Unassembled WGS sequence"/>
</dbReference>
<feature type="region of interest" description="Disordered" evidence="1">
    <location>
        <begin position="91"/>
        <end position="117"/>
    </location>
</feature>
<feature type="compositionally biased region" description="Basic and acidic residues" evidence="1">
    <location>
        <begin position="257"/>
        <end position="288"/>
    </location>
</feature>
<dbReference type="EMBL" id="JAAMPC010000003">
    <property type="protein sequence ID" value="KAG2323166.1"/>
    <property type="molecule type" value="Genomic_DNA"/>
</dbReference>
<keyword evidence="4" id="KW-1185">Reference proteome</keyword>
<organism evidence="3 4">
    <name type="scientific">Brassica carinata</name>
    <name type="common">Ethiopian mustard</name>
    <name type="synonym">Abyssinian cabbage</name>
    <dbReference type="NCBI Taxonomy" id="52824"/>
    <lineage>
        <taxon>Eukaryota</taxon>
        <taxon>Viridiplantae</taxon>
        <taxon>Streptophyta</taxon>
        <taxon>Embryophyta</taxon>
        <taxon>Tracheophyta</taxon>
        <taxon>Spermatophyta</taxon>
        <taxon>Magnoliopsida</taxon>
        <taxon>eudicotyledons</taxon>
        <taxon>Gunneridae</taxon>
        <taxon>Pentapetalae</taxon>
        <taxon>rosids</taxon>
        <taxon>malvids</taxon>
        <taxon>Brassicales</taxon>
        <taxon>Brassicaceae</taxon>
        <taxon>Brassiceae</taxon>
        <taxon>Brassica</taxon>
    </lineage>
</organism>
<comment type="caution">
    <text evidence="3">The sequence shown here is derived from an EMBL/GenBank/DDBJ whole genome shotgun (WGS) entry which is preliminary data.</text>
</comment>
<feature type="compositionally biased region" description="Basic and acidic residues" evidence="1">
    <location>
        <begin position="230"/>
        <end position="241"/>
    </location>
</feature>
<feature type="region of interest" description="Disordered" evidence="1">
    <location>
        <begin position="173"/>
        <end position="388"/>
    </location>
</feature>
<feature type="compositionally biased region" description="Basic and acidic residues" evidence="1">
    <location>
        <begin position="342"/>
        <end position="358"/>
    </location>
</feature>
<accession>A0A8X7W3W5</accession>
<evidence type="ECO:0000313" key="4">
    <source>
        <dbReference type="Proteomes" id="UP000886595"/>
    </source>
</evidence>